<name>A0ABZ1HV92_9PSEU</name>
<reference evidence="2 3" key="1">
    <citation type="journal article" date="2015" name="Int. J. Syst. Evol. Microbiol.">
        <title>Amycolatopsis rhabdoformis sp. nov., an actinomycete isolated from a tropical forest soil.</title>
        <authorList>
            <person name="Souza W.R."/>
            <person name="Silva R.E."/>
            <person name="Goodfellow M."/>
            <person name="Busarakam K."/>
            <person name="Figueiro F.S."/>
            <person name="Ferreira D."/>
            <person name="Rodrigues-Filho E."/>
            <person name="Moraes L.A.B."/>
            <person name="Zucchi T.D."/>
        </authorList>
    </citation>
    <scope>NUCLEOTIDE SEQUENCE [LARGE SCALE GENOMIC DNA]</scope>
    <source>
        <strain evidence="2 3">NCIMB 14900</strain>
    </source>
</reference>
<dbReference type="RefSeq" id="WP_326565200.1">
    <property type="nucleotide sequence ID" value="NZ_CP142149.1"/>
</dbReference>
<evidence type="ECO:0000313" key="2">
    <source>
        <dbReference type="EMBL" id="WSE26232.1"/>
    </source>
</evidence>
<protein>
    <submittedName>
        <fullName evidence="2">Uncharacterized protein</fullName>
    </submittedName>
</protein>
<dbReference type="Proteomes" id="UP001330812">
    <property type="component" value="Chromosome"/>
</dbReference>
<evidence type="ECO:0000256" key="1">
    <source>
        <dbReference type="SAM" id="Phobius"/>
    </source>
</evidence>
<gene>
    <name evidence="2" type="ORF">VSH64_25490</name>
</gene>
<keyword evidence="3" id="KW-1185">Reference proteome</keyword>
<keyword evidence="1" id="KW-0472">Membrane</keyword>
<dbReference type="EMBL" id="CP142149">
    <property type="protein sequence ID" value="WSE26232.1"/>
    <property type="molecule type" value="Genomic_DNA"/>
</dbReference>
<keyword evidence="1" id="KW-0812">Transmembrane</keyword>
<keyword evidence="1" id="KW-1133">Transmembrane helix</keyword>
<evidence type="ECO:0000313" key="3">
    <source>
        <dbReference type="Proteomes" id="UP001330812"/>
    </source>
</evidence>
<accession>A0ABZ1HV92</accession>
<sequence length="90" mass="9435">MSPRTIVATVSLLAIVVGSYLTWRDLAAGPDFVTSAGAACDPGIEWQDYDLGDCLPAEHHPSFVAGLLPIGLLGLIYARLAMRPGPRSAA</sequence>
<feature type="transmembrane region" description="Helical" evidence="1">
    <location>
        <begin position="63"/>
        <end position="82"/>
    </location>
</feature>
<organism evidence="2 3">
    <name type="scientific">Amycolatopsis rhabdoformis</name>
    <dbReference type="NCBI Taxonomy" id="1448059"/>
    <lineage>
        <taxon>Bacteria</taxon>
        <taxon>Bacillati</taxon>
        <taxon>Actinomycetota</taxon>
        <taxon>Actinomycetes</taxon>
        <taxon>Pseudonocardiales</taxon>
        <taxon>Pseudonocardiaceae</taxon>
        <taxon>Amycolatopsis</taxon>
    </lineage>
</organism>
<proteinExistence type="predicted"/>